<dbReference type="PANTHER" id="PTHR34670:SF8">
    <property type="entry name" value="EXPRESSED PROTEIN"/>
    <property type="match status" value="1"/>
</dbReference>
<organism evidence="1">
    <name type="scientific">Salvia splendens</name>
    <name type="common">Scarlet sage</name>
    <dbReference type="NCBI Taxonomy" id="180675"/>
    <lineage>
        <taxon>Eukaryota</taxon>
        <taxon>Viridiplantae</taxon>
        <taxon>Streptophyta</taxon>
        <taxon>Embryophyta</taxon>
        <taxon>Tracheophyta</taxon>
        <taxon>Spermatophyta</taxon>
        <taxon>Magnoliopsida</taxon>
        <taxon>eudicotyledons</taxon>
        <taxon>Gunneridae</taxon>
        <taxon>Pentapetalae</taxon>
        <taxon>asterids</taxon>
        <taxon>lamiids</taxon>
        <taxon>Lamiales</taxon>
        <taxon>Lamiaceae</taxon>
        <taxon>Nepetoideae</taxon>
        <taxon>Mentheae</taxon>
        <taxon>Salviinae</taxon>
        <taxon>Salvia</taxon>
        <taxon>Salvia subgen. Calosphace</taxon>
        <taxon>core Calosphace</taxon>
    </lineage>
</organism>
<keyword evidence="2" id="KW-1185">Reference proteome</keyword>
<dbReference type="AlphaFoldDB" id="A0A8X8YDA1"/>
<dbReference type="PANTHER" id="PTHR34670">
    <property type="entry name" value="EXPRESSED PROTEIN"/>
    <property type="match status" value="1"/>
</dbReference>
<proteinExistence type="predicted"/>
<reference evidence="1" key="1">
    <citation type="submission" date="2018-01" db="EMBL/GenBank/DDBJ databases">
        <authorList>
            <person name="Mao J.F."/>
        </authorList>
    </citation>
    <scope>NUCLEOTIDE SEQUENCE</scope>
    <source>
        <strain evidence="1">Huo1</strain>
        <tissue evidence="1">Leaf</tissue>
    </source>
</reference>
<dbReference type="Proteomes" id="UP000298416">
    <property type="component" value="Unassembled WGS sequence"/>
</dbReference>
<comment type="caution">
    <text evidence="1">The sequence shown here is derived from an EMBL/GenBank/DDBJ whole genome shotgun (WGS) entry which is preliminary data.</text>
</comment>
<evidence type="ECO:0000313" key="1">
    <source>
        <dbReference type="EMBL" id="KAG6427621.1"/>
    </source>
</evidence>
<name>A0A8X8YDA1_SALSN</name>
<evidence type="ECO:0000313" key="2">
    <source>
        <dbReference type="Proteomes" id="UP000298416"/>
    </source>
</evidence>
<protein>
    <submittedName>
        <fullName evidence="1">Uncharacterized protein</fullName>
    </submittedName>
</protein>
<gene>
    <name evidence="1" type="ORF">SASPL_111867</name>
</gene>
<dbReference type="EMBL" id="PNBA02000004">
    <property type="protein sequence ID" value="KAG6427621.1"/>
    <property type="molecule type" value="Genomic_DNA"/>
</dbReference>
<sequence length="322" mass="35417">MEGLIPLVYKAIVQYRNGGGQSGLTGPWLEDTQSAVAYMRLPGDSGRFNASDIQIFRQDYGFSSASAERRAVSTTGNHHLINVALFDMDILFINVEPPHLASVGVKAVMVAVNTAAQALEGVTDLADLEWKIIFGKDRATGGLAEGVGEAVPINVVDEPITSIGESGDYYPSFEDFLGSEHVQPTFTNDLVDDTCGCKSPRCQKSEAQAVAIFRRVFPIMIRTVSASNDDSGLISLIDNLHVETNARLDTLSARIGYEMDLGKFRQEIFPHLENILELTESQRYDLCDIIGKENSRLEIFTGLPNTKKPGYVMRMLEKEALY</sequence>
<reference evidence="1" key="2">
    <citation type="submission" date="2020-08" db="EMBL/GenBank/DDBJ databases">
        <title>Plant Genome Project.</title>
        <authorList>
            <person name="Zhang R.-G."/>
        </authorList>
    </citation>
    <scope>NUCLEOTIDE SEQUENCE</scope>
    <source>
        <strain evidence="1">Huo1</strain>
        <tissue evidence="1">Leaf</tissue>
    </source>
</reference>
<accession>A0A8X8YDA1</accession>